<reference evidence="4 5" key="1">
    <citation type="submission" date="2020-11" db="EMBL/GenBank/DDBJ databases">
        <title>Kefir isolates.</title>
        <authorList>
            <person name="Marcisauskas S."/>
            <person name="Kim Y."/>
            <person name="Blasche S."/>
        </authorList>
    </citation>
    <scope>NUCLEOTIDE SEQUENCE [LARGE SCALE GENOMIC DNA]</scope>
    <source>
        <strain evidence="4 5">KR</strain>
    </source>
</reference>
<comment type="caution">
    <text evidence="4">The sequence shown here is derived from an EMBL/GenBank/DDBJ whole genome shotgun (WGS) entry which is preliminary data.</text>
</comment>
<dbReference type="SUPFAM" id="SSF48371">
    <property type="entry name" value="ARM repeat"/>
    <property type="match status" value="1"/>
</dbReference>
<dbReference type="GO" id="GO:0005737">
    <property type="term" value="C:cytoplasm"/>
    <property type="evidence" value="ECO:0007669"/>
    <property type="project" value="TreeGrafter"/>
</dbReference>
<dbReference type="Gene3D" id="1.10.510.10">
    <property type="entry name" value="Transferase(Phosphotransferase) domain 1"/>
    <property type="match status" value="1"/>
</dbReference>
<dbReference type="EMBL" id="PUHQ01000083">
    <property type="protein sequence ID" value="KAG0657308.1"/>
    <property type="molecule type" value="Genomic_DNA"/>
</dbReference>
<dbReference type="InterPro" id="IPR051177">
    <property type="entry name" value="CIK-Related_Protein"/>
</dbReference>
<dbReference type="PROSITE" id="PS50011">
    <property type="entry name" value="PROTEIN_KINASE_DOM"/>
    <property type="match status" value="1"/>
</dbReference>
<dbReference type="Gene3D" id="1.25.10.10">
    <property type="entry name" value="Leucine-rich Repeat Variant"/>
    <property type="match status" value="1"/>
</dbReference>
<organism evidence="4 5">
    <name type="scientific">Rhodotorula mucilaginosa</name>
    <name type="common">Yeast</name>
    <name type="synonym">Rhodotorula rubra</name>
    <dbReference type="NCBI Taxonomy" id="5537"/>
    <lineage>
        <taxon>Eukaryota</taxon>
        <taxon>Fungi</taxon>
        <taxon>Dikarya</taxon>
        <taxon>Basidiomycota</taxon>
        <taxon>Pucciniomycotina</taxon>
        <taxon>Microbotryomycetes</taxon>
        <taxon>Sporidiobolales</taxon>
        <taxon>Sporidiobolaceae</taxon>
        <taxon>Rhodotorula</taxon>
    </lineage>
</organism>
<feature type="chain" id="PRO_5040161262" description="Protein kinase domain-containing protein" evidence="2">
    <location>
        <begin position="23"/>
        <end position="1093"/>
    </location>
</feature>
<feature type="compositionally biased region" description="Acidic residues" evidence="1">
    <location>
        <begin position="807"/>
        <end position="818"/>
    </location>
</feature>
<feature type="region of interest" description="Disordered" evidence="1">
    <location>
        <begin position="675"/>
        <end position="751"/>
    </location>
</feature>
<feature type="compositionally biased region" description="Low complexity" evidence="1">
    <location>
        <begin position="1084"/>
        <end position="1093"/>
    </location>
</feature>
<keyword evidence="5" id="KW-1185">Reference proteome</keyword>
<dbReference type="PANTHER" id="PTHR12984">
    <property type="entry name" value="SCY1-RELATED S/T PROTEIN KINASE-LIKE"/>
    <property type="match status" value="1"/>
</dbReference>
<evidence type="ECO:0000259" key="3">
    <source>
        <dbReference type="PROSITE" id="PS50011"/>
    </source>
</evidence>
<feature type="compositionally biased region" description="Pro residues" evidence="1">
    <location>
        <begin position="866"/>
        <end position="881"/>
    </location>
</feature>
<feature type="compositionally biased region" description="Gly residues" evidence="1">
    <location>
        <begin position="401"/>
        <end position="412"/>
    </location>
</feature>
<evidence type="ECO:0000256" key="1">
    <source>
        <dbReference type="SAM" id="MobiDB-lite"/>
    </source>
</evidence>
<dbReference type="InterPro" id="IPR000719">
    <property type="entry name" value="Prot_kinase_dom"/>
</dbReference>
<proteinExistence type="predicted"/>
<feature type="signal peptide" evidence="2">
    <location>
        <begin position="1"/>
        <end position="22"/>
    </location>
</feature>
<keyword evidence="2" id="KW-0732">Signal</keyword>
<feature type="compositionally biased region" description="Low complexity" evidence="1">
    <location>
        <begin position="786"/>
        <end position="795"/>
    </location>
</feature>
<evidence type="ECO:0000256" key="2">
    <source>
        <dbReference type="SAM" id="SignalP"/>
    </source>
</evidence>
<dbReference type="AlphaFoldDB" id="A0A9P6VVZ3"/>
<sequence>MNFLSSLSTAVLNASSAALSSASGGVPGVQGYQIGERVSSYDGKSIWTLYSGTKRDDATPVSVFAFDLSAPVPHMRPADRKALLPLARNAFRKLRALRHPNILKFLDGSESDSAIWIITEPVQSLATVIDSAGSAALAEESKVYGLLHVSSALAFLNREGQSVHGGLRTTTVWVTPGGEWKLGGMEVCSRLDEPDAVMWHFGGLLPESKTHASPEVRRGGWTALKEYDPSTLDSYLLHLFLYTVFNGPLPNSFLSPSSPSETPALPQTRGSFPPAMFQPWRRLGNPNPAARLKTTAFLDLGQHPGAEGWWPLNRLVKLSAALDGFALATEDERTLLIRTLKAIAAGAANSKTPPLPNGFLKYKVLPSLVHTFEFSSGSGGAPLLPVILDLASDSSSSSHQNGGGGGGGGGGIGDDEKEYQREIVQPIVRMYATPDRAIRMALLENLERYADRLTNKDVNEKIWPHLQTGFGDVVPVIREATVKAIPLIAPKLNDRILNNDLLRVLGKTQTDVEPGIRTNTCILLSRLSRHLQTSTQRKVLIPAFARAIRDPFVHARIAGLMALMATCEVFEKEDLAGKVIPAMSICLVDREKTVRDQAYRAIDMFVKKCEALTASMPDTVIPDTPTGQSPALQAVAQTQPGLATNAAGAAGALAGWAFASVSKKLSSAELAAPIEKQVQSPSASLPVTPGINGESRQGRLSVDSNGTDGSSLGAAGGLSKPAEDWGGDLMDVHDDDGDWNEFETGTQPNPSHFKVDLLAARLAATTGGGGRPRPAARGGRLGSSGGSSLRLGAASKNSSLRLPMDMDATDSWDLDESDTTTASPKKKPIPRGAGMGSASSRPVVGAARKPILSRGKDAALLAMAAAPPPPPPPTRPEPVPTAEPAVSQCPPSEKEEEVTAPVVAPSPSRSPPPQNPWDEEERRSSSPVTSRATGGVSSSSSYLPPPLPVEASPFEEAAGPSWSSSSLPPPPPESDSPFFGAESAQPAAVSGTDNTISSPPPPVTTSSAPTLAPLASSTVLASPPSELQPTARSASPAISIASASTTATSGVGSTTSGAAAPAALTKEEKAARLAQAREERKARMAAAKAQRGG</sequence>
<gene>
    <name evidence="4" type="ORF">C6P46_006594</name>
</gene>
<accession>A0A9P6VVZ3</accession>
<dbReference type="GO" id="GO:0005524">
    <property type="term" value="F:ATP binding"/>
    <property type="evidence" value="ECO:0007669"/>
    <property type="project" value="InterPro"/>
</dbReference>
<feature type="region of interest" description="Disordered" evidence="1">
    <location>
        <begin position="394"/>
        <end position="415"/>
    </location>
</feature>
<dbReference type="InterPro" id="IPR011009">
    <property type="entry name" value="Kinase-like_dom_sf"/>
</dbReference>
<dbReference type="InterPro" id="IPR011989">
    <property type="entry name" value="ARM-like"/>
</dbReference>
<evidence type="ECO:0000313" key="4">
    <source>
        <dbReference type="EMBL" id="KAG0657308.1"/>
    </source>
</evidence>
<feature type="compositionally biased region" description="Basic and acidic residues" evidence="1">
    <location>
        <begin position="1065"/>
        <end position="1082"/>
    </location>
</feature>
<dbReference type="Gene3D" id="3.30.200.20">
    <property type="entry name" value="Phosphorylase Kinase, domain 1"/>
    <property type="match status" value="1"/>
</dbReference>
<dbReference type="InterPro" id="IPR016024">
    <property type="entry name" value="ARM-type_fold"/>
</dbReference>
<dbReference type="GO" id="GO:0004672">
    <property type="term" value="F:protein kinase activity"/>
    <property type="evidence" value="ECO:0007669"/>
    <property type="project" value="InterPro"/>
</dbReference>
<name>A0A9P6VVZ3_RHOMI</name>
<feature type="compositionally biased region" description="Polar residues" evidence="1">
    <location>
        <begin position="925"/>
        <end position="936"/>
    </location>
</feature>
<feature type="compositionally biased region" description="Low complexity" evidence="1">
    <location>
        <begin position="1029"/>
        <end position="1063"/>
    </location>
</feature>
<dbReference type="PANTHER" id="PTHR12984:SF3">
    <property type="entry name" value="N-TERMINAL KINASE-LIKE PROTEIN"/>
    <property type="match status" value="1"/>
</dbReference>
<feature type="domain" description="Protein kinase" evidence="3">
    <location>
        <begin position="32"/>
        <end position="306"/>
    </location>
</feature>
<feature type="compositionally biased region" description="Low complexity" evidence="1">
    <location>
        <begin position="1004"/>
        <end position="1018"/>
    </location>
</feature>
<dbReference type="Proteomes" id="UP000777482">
    <property type="component" value="Unassembled WGS sequence"/>
</dbReference>
<feature type="region of interest" description="Disordered" evidence="1">
    <location>
        <begin position="765"/>
        <end position="1093"/>
    </location>
</feature>
<feature type="compositionally biased region" description="Low complexity" evidence="1">
    <location>
        <begin position="709"/>
        <end position="719"/>
    </location>
</feature>
<protein>
    <recommendedName>
        <fullName evidence="3">Protein kinase domain-containing protein</fullName>
    </recommendedName>
</protein>
<evidence type="ECO:0000313" key="5">
    <source>
        <dbReference type="Proteomes" id="UP000777482"/>
    </source>
</evidence>
<dbReference type="OrthoDB" id="447103at2759"/>
<dbReference type="GO" id="GO:0006409">
    <property type="term" value="P:tRNA export from nucleus"/>
    <property type="evidence" value="ECO:0007669"/>
    <property type="project" value="TreeGrafter"/>
</dbReference>
<dbReference type="SUPFAM" id="SSF56112">
    <property type="entry name" value="Protein kinase-like (PK-like)"/>
    <property type="match status" value="1"/>
</dbReference>